<dbReference type="Pfam" id="PF13738">
    <property type="entry name" value="Pyr_redox_3"/>
    <property type="match status" value="1"/>
</dbReference>
<dbReference type="GO" id="GO:0050661">
    <property type="term" value="F:NADP binding"/>
    <property type="evidence" value="ECO:0007669"/>
    <property type="project" value="InterPro"/>
</dbReference>
<dbReference type="PANTHER" id="PTHR43539">
    <property type="entry name" value="FLAVIN-BINDING MONOOXYGENASE-LIKE PROTEIN (AFU_ORTHOLOGUE AFUA_4G09220)"/>
    <property type="match status" value="1"/>
</dbReference>
<dbReference type="PRINTS" id="PR00368">
    <property type="entry name" value="FADPNR"/>
</dbReference>
<reference evidence="2 3" key="1">
    <citation type="submission" date="2018-03" db="EMBL/GenBank/DDBJ databases">
        <title>Genomic Encyclopedia of Archaeal and Bacterial Type Strains, Phase II (KMG-II): from individual species to whole genera.</title>
        <authorList>
            <person name="Goeker M."/>
        </authorList>
    </citation>
    <scope>NUCLEOTIDE SEQUENCE [LARGE SCALE GENOMIC DNA]</scope>
    <source>
        <strain evidence="2 3">DSM 45312</strain>
    </source>
</reference>
<dbReference type="PRINTS" id="PR00469">
    <property type="entry name" value="PNDRDTASEII"/>
</dbReference>
<protein>
    <submittedName>
        <fullName evidence="2">Putative flavoprotein involved in K+ transport</fullName>
    </submittedName>
</protein>
<evidence type="ECO:0000256" key="1">
    <source>
        <dbReference type="ARBA" id="ARBA00023002"/>
    </source>
</evidence>
<dbReference type="RefSeq" id="WP_106584577.1">
    <property type="nucleotide sequence ID" value="NZ_PYGA01000014.1"/>
</dbReference>
<dbReference type="PANTHER" id="PTHR43539:SF78">
    <property type="entry name" value="FLAVIN-CONTAINING MONOOXYGENASE"/>
    <property type="match status" value="1"/>
</dbReference>
<keyword evidence="3" id="KW-1185">Reference proteome</keyword>
<dbReference type="Gene3D" id="3.50.50.60">
    <property type="entry name" value="FAD/NAD(P)-binding domain"/>
    <property type="match status" value="1"/>
</dbReference>
<dbReference type="SUPFAM" id="SSF51905">
    <property type="entry name" value="FAD/NAD(P)-binding domain"/>
    <property type="match status" value="2"/>
</dbReference>
<evidence type="ECO:0000313" key="2">
    <source>
        <dbReference type="EMBL" id="PSK95644.1"/>
    </source>
</evidence>
<dbReference type="AlphaFoldDB" id="A0A2P8DEI8"/>
<proteinExistence type="predicted"/>
<dbReference type="GO" id="GO:0050660">
    <property type="term" value="F:flavin adenine dinucleotide binding"/>
    <property type="evidence" value="ECO:0007669"/>
    <property type="project" value="InterPro"/>
</dbReference>
<dbReference type="OrthoDB" id="4328825at2"/>
<gene>
    <name evidence="2" type="ORF">CLV63_11477</name>
</gene>
<dbReference type="GO" id="GO:0004497">
    <property type="term" value="F:monooxygenase activity"/>
    <property type="evidence" value="ECO:0007669"/>
    <property type="project" value="TreeGrafter"/>
</dbReference>
<organism evidence="2 3">
    <name type="scientific">Murinocardiopsis flavida</name>
    <dbReference type="NCBI Taxonomy" id="645275"/>
    <lineage>
        <taxon>Bacteria</taxon>
        <taxon>Bacillati</taxon>
        <taxon>Actinomycetota</taxon>
        <taxon>Actinomycetes</taxon>
        <taxon>Streptosporangiales</taxon>
        <taxon>Nocardiopsidaceae</taxon>
        <taxon>Murinocardiopsis</taxon>
    </lineage>
</organism>
<dbReference type="InterPro" id="IPR000960">
    <property type="entry name" value="Flavin_mOase"/>
</dbReference>
<sequence>MPEYPLLIIGGGQSGLATARAANRRGLRPLLLDAAEDAGGSWPHYYDSLALFSPARFSALPGRALGGDGDRYPRRDEIVDYLRDYATHLDADIRHGHRVTRIQAEHGAFTAITDDGGSFAARAVVAATGGFSRPYRPVLPGLADFTGTVLHTADYRRPCPFAGQRVVIVGAGNSAVQIATELADTARVTLASRSPIAWANARPLGRDIHWWFVRTGLDSAPLRKIWLKGPVLVNDDGRHRAAFATGNPDRRAMFTRLEDGKVEWSDGTRESIDTLILATGYRPALDYLHGTGALDDGGAPLHTGGVSTTVPGLGYVGLEFQRSFSSATLRGAGRDAAHVIRHLRAGRTWR</sequence>
<dbReference type="Proteomes" id="UP000240542">
    <property type="component" value="Unassembled WGS sequence"/>
</dbReference>
<keyword evidence="1" id="KW-0560">Oxidoreductase</keyword>
<dbReference type="InterPro" id="IPR050982">
    <property type="entry name" value="Auxin_biosynth/cation_transpt"/>
</dbReference>
<accession>A0A2P8DEI8</accession>
<name>A0A2P8DEI8_9ACTN</name>
<evidence type="ECO:0000313" key="3">
    <source>
        <dbReference type="Proteomes" id="UP000240542"/>
    </source>
</evidence>
<comment type="caution">
    <text evidence="2">The sequence shown here is derived from an EMBL/GenBank/DDBJ whole genome shotgun (WGS) entry which is preliminary data.</text>
</comment>
<dbReference type="EMBL" id="PYGA01000014">
    <property type="protein sequence ID" value="PSK95644.1"/>
    <property type="molecule type" value="Genomic_DNA"/>
</dbReference>
<dbReference type="InterPro" id="IPR036188">
    <property type="entry name" value="FAD/NAD-bd_sf"/>
</dbReference>
<dbReference type="PIRSF" id="PIRSF000332">
    <property type="entry name" value="FMO"/>
    <property type="match status" value="1"/>
</dbReference>